<reference evidence="2 3" key="1">
    <citation type="submission" date="2008-12" db="EMBL/GenBank/DDBJ databases">
        <authorList>
            <person name="Fulton L."/>
            <person name="Clifton S."/>
            <person name="Fulton B."/>
            <person name="Xu J."/>
            <person name="Minx P."/>
            <person name="Pepin K.H."/>
            <person name="Johnson M."/>
            <person name="Bhonagiri V."/>
            <person name="Nash W.E."/>
            <person name="Mardis E.R."/>
            <person name="Wilson R.K."/>
        </authorList>
    </citation>
    <scope>NUCLEOTIDE SEQUENCE [LARGE SCALE GENOMIC DNA]</scope>
    <source>
        <strain evidence="2 3">DSM 12042</strain>
    </source>
</reference>
<keyword evidence="1" id="KW-0472">Membrane</keyword>
<evidence type="ECO:0000256" key="1">
    <source>
        <dbReference type="SAM" id="Phobius"/>
    </source>
</evidence>
<evidence type="ECO:0000313" key="2">
    <source>
        <dbReference type="EMBL" id="EEF69538.1"/>
    </source>
</evidence>
<keyword evidence="1" id="KW-1133">Transmembrane helix</keyword>
<gene>
    <name evidence="2" type="ORF">HOLDEFILI_00256</name>
</gene>
<organism evidence="2 3">
    <name type="scientific">Holdemania filiformis DSM 12042</name>
    <dbReference type="NCBI Taxonomy" id="545696"/>
    <lineage>
        <taxon>Bacteria</taxon>
        <taxon>Bacillati</taxon>
        <taxon>Bacillota</taxon>
        <taxon>Erysipelotrichia</taxon>
        <taxon>Erysipelotrichales</taxon>
        <taxon>Erysipelotrichaceae</taxon>
        <taxon>Holdemania</taxon>
    </lineage>
</organism>
<keyword evidence="1" id="KW-0812">Transmembrane</keyword>
<dbReference type="STRING" id="545696.HOLDEFILI_00256"/>
<accession>B9Y381</accession>
<dbReference type="HOGENOM" id="CLU_3118616_0_0_9"/>
<protein>
    <submittedName>
        <fullName evidence="2">Uncharacterized protein</fullName>
    </submittedName>
</protein>
<feature type="transmembrane region" description="Helical" evidence="1">
    <location>
        <begin position="6"/>
        <end position="23"/>
    </location>
</feature>
<dbReference type="AlphaFoldDB" id="B9Y381"/>
<dbReference type="RefSeq" id="WP_006057473.1">
    <property type="nucleotide sequence ID" value="NZ_GG657552.1"/>
</dbReference>
<comment type="caution">
    <text evidence="2">The sequence shown here is derived from an EMBL/GenBank/DDBJ whole genome shotgun (WGS) entry which is preliminary data.</text>
</comment>
<evidence type="ECO:0000313" key="3">
    <source>
        <dbReference type="Proteomes" id="UP000005950"/>
    </source>
</evidence>
<sequence>MMWGILFLLLILFVILMLVYEIIRRAVKQGILDAKAELEKAKEKDRQDLQ</sequence>
<dbReference type="Proteomes" id="UP000005950">
    <property type="component" value="Unassembled WGS sequence"/>
</dbReference>
<name>B9Y381_9FIRM</name>
<dbReference type="EMBL" id="ACCF01000012">
    <property type="protein sequence ID" value="EEF69538.1"/>
    <property type="molecule type" value="Genomic_DNA"/>
</dbReference>
<proteinExistence type="predicted"/>
<reference evidence="2 3" key="2">
    <citation type="submission" date="2009-02" db="EMBL/GenBank/DDBJ databases">
        <title>Draft genome sequence of Holdemania filiformis DSM 12042.</title>
        <authorList>
            <person name="Sudarsanam P."/>
            <person name="Ley R."/>
            <person name="Guruge J."/>
            <person name="Turnbaugh P.J."/>
            <person name="Mahowald M."/>
            <person name="Liep D."/>
            <person name="Gordon J."/>
        </authorList>
    </citation>
    <scope>NUCLEOTIDE SEQUENCE [LARGE SCALE GENOMIC DNA]</scope>
    <source>
        <strain evidence="2 3">DSM 12042</strain>
    </source>
</reference>